<evidence type="ECO:0000313" key="2">
    <source>
        <dbReference type="EMBL" id="MFC4563833.1"/>
    </source>
</evidence>
<dbReference type="RefSeq" id="WP_378576438.1">
    <property type="nucleotide sequence ID" value="NZ_JBHSFQ010000018.1"/>
</dbReference>
<feature type="region of interest" description="Disordered" evidence="1">
    <location>
        <begin position="379"/>
        <end position="413"/>
    </location>
</feature>
<feature type="compositionally biased region" description="Low complexity" evidence="1">
    <location>
        <begin position="102"/>
        <end position="136"/>
    </location>
</feature>
<evidence type="ECO:0008006" key="4">
    <source>
        <dbReference type="Google" id="ProtNLM"/>
    </source>
</evidence>
<name>A0ABV9E2L6_9ACTN</name>
<sequence length="458" mass="44151">MAFADRQWRGLPARAARVPMATALVRVLLLSGLALAGWLLGGVAAAVAEDPARLSEPAESAERAGLAGPADSVVLPGSAESTDSDESDASAGSVRGSGSGATGSPETGSSGSTAPSAAGSSGSTGRSGRSGSPEEPAAGVSSGDRAAAVDRLAGTLGAGGSADSADSARIARSTDPADTTGSADSTDSTGATGPSREATPAPAGSPVRVGPVGDRVARIVSAARPGEVLPAVAEAGTATGHGARQVVEAAAGTTGGVVSGTVEAGRRVGDYAGDSLGGSPLTQAVSDGLAGPAGGLRDGLQQVVDDGSRSALPVLGAPLGSIGGLPAPDGLAPAEEGDDAARESDRDDAAADSDGERSAQQVLNPAVTMAGHVDALAQRAAHDQAAAGRHHDAASAPWQGGSDSAGAVSSSSVPVPATAGFLMNRSDVLRLTAQRVALPGDPTLVVRDAADDPSFSPD</sequence>
<feature type="region of interest" description="Disordered" evidence="1">
    <location>
        <begin position="54"/>
        <end position="212"/>
    </location>
</feature>
<feature type="compositionally biased region" description="Low complexity" evidence="1">
    <location>
        <begin position="394"/>
        <end position="413"/>
    </location>
</feature>
<organism evidence="2 3">
    <name type="scientific">Nocardiopsis mangrovi</name>
    <dbReference type="NCBI Taxonomy" id="1179818"/>
    <lineage>
        <taxon>Bacteria</taxon>
        <taxon>Bacillati</taxon>
        <taxon>Actinomycetota</taxon>
        <taxon>Actinomycetes</taxon>
        <taxon>Streptosporangiales</taxon>
        <taxon>Nocardiopsidaceae</taxon>
        <taxon>Nocardiopsis</taxon>
    </lineage>
</organism>
<keyword evidence="3" id="KW-1185">Reference proteome</keyword>
<evidence type="ECO:0000256" key="1">
    <source>
        <dbReference type="SAM" id="MobiDB-lite"/>
    </source>
</evidence>
<dbReference type="Proteomes" id="UP001595923">
    <property type="component" value="Unassembled WGS sequence"/>
</dbReference>
<gene>
    <name evidence="2" type="ORF">ACFO4E_18390</name>
</gene>
<protein>
    <recommendedName>
        <fullName evidence="4">Flagellar hook-length control protein FliK</fullName>
    </recommendedName>
</protein>
<dbReference type="EMBL" id="JBHSFQ010000018">
    <property type="protein sequence ID" value="MFC4563833.1"/>
    <property type="molecule type" value="Genomic_DNA"/>
</dbReference>
<evidence type="ECO:0000313" key="3">
    <source>
        <dbReference type="Proteomes" id="UP001595923"/>
    </source>
</evidence>
<feature type="region of interest" description="Disordered" evidence="1">
    <location>
        <begin position="325"/>
        <end position="360"/>
    </location>
</feature>
<feature type="compositionally biased region" description="Low complexity" evidence="1">
    <location>
        <begin position="161"/>
        <end position="193"/>
    </location>
</feature>
<accession>A0ABV9E2L6</accession>
<proteinExistence type="predicted"/>
<feature type="compositionally biased region" description="Basic and acidic residues" evidence="1">
    <location>
        <begin position="339"/>
        <end position="357"/>
    </location>
</feature>
<comment type="caution">
    <text evidence="2">The sequence shown here is derived from an EMBL/GenBank/DDBJ whole genome shotgun (WGS) entry which is preliminary data.</text>
</comment>
<reference evidence="3" key="1">
    <citation type="journal article" date="2019" name="Int. J. Syst. Evol. Microbiol.">
        <title>The Global Catalogue of Microorganisms (GCM) 10K type strain sequencing project: providing services to taxonomists for standard genome sequencing and annotation.</title>
        <authorList>
            <consortium name="The Broad Institute Genomics Platform"/>
            <consortium name="The Broad Institute Genome Sequencing Center for Infectious Disease"/>
            <person name="Wu L."/>
            <person name="Ma J."/>
        </authorList>
    </citation>
    <scope>NUCLEOTIDE SEQUENCE [LARGE SCALE GENOMIC DNA]</scope>
    <source>
        <strain evidence="3">XZYJ18</strain>
    </source>
</reference>